<comment type="similarity">
    <text evidence="1">Belongs to the CRISPR-associated Csm4 family.</text>
</comment>
<dbReference type="EMBL" id="CP003989">
    <property type="protein sequence ID" value="AGA33132.1"/>
    <property type="molecule type" value="Genomic_DNA"/>
</dbReference>
<dbReference type="KEGG" id="tni:TVNIR_1462"/>
<dbReference type="Proteomes" id="UP000010809">
    <property type="component" value="Chromosome"/>
</dbReference>
<dbReference type="eggNOG" id="COG1567">
    <property type="taxonomic scope" value="Bacteria"/>
</dbReference>
<evidence type="ECO:0000313" key="6">
    <source>
        <dbReference type="EMBL" id="AGA33132.1"/>
    </source>
</evidence>
<keyword evidence="7" id="KW-1185">Reference proteome</keyword>
<dbReference type="GO" id="GO:0051607">
    <property type="term" value="P:defense response to virus"/>
    <property type="evidence" value="ECO:0007669"/>
    <property type="project" value="UniProtKB-KW"/>
</dbReference>
<dbReference type="OrthoDB" id="9790529at2"/>
<dbReference type="RefSeq" id="WP_015258267.1">
    <property type="nucleotide sequence ID" value="NC_019902.2"/>
</dbReference>
<keyword evidence="4" id="KW-0051">Antiviral defense</keyword>
<dbReference type="NCBIfam" id="TIGR01903">
    <property type="entry name" value="cas5_csm4"/>
    <property type="match status" value="1"/>
</dbReference>
<proteinExistence type="inferred from homology"/>
<sequence length="324" mass="35247">METLRLTLRPRSAFGGPLRGDTLFGQLCWAVRNRRGEEHLRELLDGYTQGRPFAVCSDAFPAGFLPRPALPLYRFRPIPDSDRKAVKKRRWLPLQALARPVEDWLHEAMDDAAVVRQQAGTSAPARLASHRAQPHNSIDRRSGTTGPGAFAPYTQAQYWYAQGTQLDLYLLLDPERIGRDEAITLIDDIGRTGYGRDASIGLGKFDVTAADPATLVAAPDANACFTLAPCAPQGLGLRPDRAFYEVFTRFGRHGDRAVYGRGGPFKTPVLLAGTGGLFAMDSPPRAGFLGQGLGGAGRMSKTIPETVQQGYAPCAAVRLNWEAA</sequence>
<name>L0DVT9_THIND</name>
<dbReference type="GO" id="GO:0003723">
    <property type="term" value="F:RNA binding"/>
    <property type="evidence" value="ECO:0007669"/>
    <property type="project" value="UniProtKB-KW"/>
</dbReference>
<keyword evidence="3" id="KW-0694">RNA-binding</keyword>
<dbReference type="PATRIC" id="fig|1255043.3.peg.1480"/>
<evidence type="ECO:0000256" key="2">
    <source>
        <dbReference type="ARBA" id="ARBA00016109"/>
    </source>
</evidence>
<dbReference type="InterPro" id="IPR005510">
    <property type="entry name" value="Csm4"/>
</dbReference>
<evidence type="ECO:0000256" key="1">
    <source>
        <dbReference type="ARBA" id="ARBA00005772"/>
    </source>
</evidence>
<dbReference type="HOGENOM" id="CLU_076034_0_0_6"/>
<evidence type="ECO:0000256" key="3">
    <source>
        <dbReference type="ARBA" id="ARBA00022884"/>
    </source>
</evidence>
<dbReference type="AlphaFoldDB" id="L0DVT9"/>
<evidence type="ECO:0000256" key="4">
    <source>
        <dbReference type="ARBA" id="ARBA00023118"/>
    </source>
</evidence>
<evidence type="ECO:0000256" key="5">
    <source>
        <dbReference type="SAM" id="MobiDB-lite"/>
    </source>
</evidence>
<organism evidence="6 7">
    <name type="scientific">Thioalkalivibrio nitratireducens (strain DSM 14787 / UNIQEM 213 / ALEN2)</name>
    <dbReference type="NCBI Taxonomy" id="1255043"/>
    <lineage>
        <taxon>Bacteria</taxon>
        <taxon>Pseudomonadati</taxon>
        <taxon>Pseudomonadota</taxon>
        <taxon>Gammaproteobacteria</taxon>
        <taxon>Chromatiales</taxon>
        <taxon>Ectothiorhodospiraceae</taxon>
        <taxon>Thioalkalivibrio</taxon>
    </lineage>
</organism>
<gene>
    <name evidence="6" type="ordered locus">TVNIR_1462</name>
</gene>
<evidence type="ECO:0000313" key="7">
    <source>
        <dbReference type="Proteomes" id="UP000010809"/>
    </source>
</evidence>
<protein>
    <recommendedName>
        <fullName evidence="2">CRISPR system Cms protein Csm4</fullName>
    </recommendedName>
</protein>
<accession>L0DVT9</accession>
<reference evidence="6" key="1">
    <citation type="submission" date="2015-12" db="EMBL/GenBank/DDBJ databases">
        <authorList>
            <person name="Tikhonova T.V."/>
            <person name="Pavlov A.R."/>
            <person name="Beletsky A.V."/>
            <person name="Mardanov A.V."/>
            <person name="Sorokin D.Y."/>
            <person name="Ravin N.V."/>
            <person name="Popov V.O."/>
        </authorList>
    </citation>
    <scope>NUCLEOTIDE SEQUENCE</scope>
    <source>
        <strain evidence="6">DSM 14787</strain>
    </source>
</reference>
<feature type="region of interest" description="Disordered" evidence="5">
    <location>
        <begin position="124"/>
        <end position="146"/>
    </location>
</feature>
<dbReference type="STRING" id="1255043.TVNIR_1462"/>